<evidence type="ECO:0000313" key="3">
    <source>
        <dbReference type="Proteomes" id="UP000500961"/>
    </source>
</evidence>
<dbReference type="Proteomes" id="UP000500961">
    <property type="component" value="Chromosome"/>
</dbReference>
<dbReference type="CDD" id="cd24006">
    <property type="entry name" value="ASKHA_NBD_PPX_GppA"/>
    <property type="match status" value="1"/>
</dbReference>
<dbReference type="GO" id="GO:0016462">
    <property type="term" value="F:pyrophosphatase activity"/>
    <property type="evidence" value="ECO:0007669"/>
    <property type="project" value="TreeGrafter"/>
</dbReference>
<dbReference type="PANTHER" id="PTHR30005">
    <property type="entry name" value="EXOPOLYPHOSPHATASE"/>
    <property type="match status" value="1"/>
</dbReference>
<dbReference type="KEGG" id="ttz:FHG85_04235"/>
<organism evidence="2 3">
    <name type="scientific">Tenuifilum thalassicum</name>
    <dbReference type="NCBI Taxonomy" id="2590900"/>
    <lineage>
        <taxon>Bacteria</taxon>
        <taxon>Pseudomonadati</taxon>
        <taxon>Bacteroidota</taxon>
        <taxon>Bacteroidia</taxon>
        <taxon>Bacteroidales</taxon>
        <taxon>Tenuifilaceae</taxon>
        <taxon>Tenuifilum</taxon>
    </lineage>
</organism>
<keyword evidence="3" id="KW-1185">Reference proteome</keyword>
<dbReference type="AlphaFoldDB" id="A0A7D3XUZ9"/>
<gene>
    <name evidence="2" type="ORF">FHG85_04235</name>
</gene>
<dbReference type="PANTHER" id="PTHR30005:SF0">
    <property type="entry name" value="RETROGRADE REGULATION PROTEIN 2"/>
    <property type="match status" value="1"/>
</dbReference>
<dbReference type="InterPro" id="IPR003695">
    <property type="entry name" value="Ppx_GppA_N"/>
</dbReference>
<dbReference type="RefSeq" id="WP_173073310.1">
    <property type="nucleotide sequence ID" value="NZ_CP041345.1"/>
</dbReference>
<evidence type="ECO:0000259" key="1">
    <source>
        <dbReference type="Pfam" id="PF02541"/>
    </source>
</evidence>
<name>A0A7D3XUZ9_9BACT</name>
<proteinExistence type="predicted"/>
<dbReference type="Pfam" id="PF02541">
    <property type="entry name" value="Ppx-GppA"/>
    <property type="match status" value="1"/>
</dbReference>
<feature type="domain" description="Ppx/GppA phosphatase N-terminal" evidence="1">
    <location>
        <begin position="41"/>
        <end position="286"/>
    </location>
</feature>
<dbReference type="Gene3D" id="3.30.420.150">
    <property type="entry name" value="Exopolyphosphatase. Domain 2"/>
    <property type="match status" value="1"/>
</dbReference>
<dbReference type="SUPFAM" id="SSF53067">
    <property type="entry name" value="Actin-like ATPase domain"/>
    <property type="match status" value="2"/>
</dbReference>
<protein>
    <submittedName>
        <fullName evidence="2">Exopolyphosphatase</fullName>
    </submittedName>
</protein>
<accession>A0A7D3XUZ9</accession>
<dbReference type="InterPro" id="IPR043129">
    <property type="entry name" value="ATPase_NBD"/>
</dbReference>
<dbReference type="InterPro" id="IPR050273">
    <property type="entry name" value="GppA/Ppx_hydrolase"/>
</dbReference>
<dbReference type="EMBL" id="CP041345">
    <property type="protein sequence ID" value="QKG79508.1"/>
    <property type="molecule type" value="Genomic_DNA"/>
</dbReference>
<sequence>MRVLKFAAIDIGSNAARLLLSNVVEDGEDVIFKKSSLVRVPIRLGEDAFSKGYISELRSEKLVKTMIAFKNLMEVNDVVMYKACATSAMRSSSNSNELVERVKEIADIDIEIIDGRREAEIIFANGVAELLDGNSSYMYVDVGGGSTELTLFEDGKAKAASSFNIGTIRMLKKTIGKSDFDSLKEWVKKNIDKSAKPKIIGSGGNINKLYKMAKKTNLEPLSNKEIKNLYEFISSYTLEDRIKILGLNPDRADVIIPATKIFLKLMKWSGAKEIIVPTIGISDGIVRTLYRDFKNSSK</sequence>
<reference evidence="2 3" key="1">
    <citation type="submission" date="2019-07" db="EMBL/GenBank/DDBJ databases">
        <title>Thalassofilum flectens gen. nov., sp. nov., a novel moderate thermophilic anaerobe from a shallow sea hot spring in Kunashir Island (Russia), representing a new family in the order Bacteroidales, and proposal of Thalassofilacea fam. nov.</title>
        <authorList>
            <person name="Kochetkova T.V."/>
            <person name="Podosokorskaya O.A."/>
            <person name="Novikov A."/>
            <person name="Elcheninov A.G."/>
            <person name="Toshchakov S.V."/>
            <person name="Kublanov I.V."/>
        </authorList>
    </citation>
    <scope>NUCLEOTIDE SEQUENCE [LARGE SCALE GENOMIC DNA]</scope>
    <source>
        <strain evidence="2 3">38-H</strain>
    </source>
</reference>
<evidence type="ECO:0000313" key="2">
    <source>
        <dbReference type="EMBL" id="QKG79508.1"/>
    </source>
</evidence>
<dbReference type="Gene3D" id="3.30.420.40">
    <property type="match status" value="1"/>
</dbReference>